<keyword evidence="6" id="KW-1185">Reference proteome</keyword>
<dbReference type="GO" id="GO:0019098">
    <property type="term" value="P:reproductive behavior"/>
    <property type="evidence" value="ECO:0007669"/>
    <property type="project" value="UniProtKB-ARBA"/>
</dbReference>
<accession>A0A183J645</accession>
<evidence type="ECO:0000313" key="7">
    <source>
        <dbReference type="WBParaSite" id="SBAD_0001172801-mRNA-1"/>
    </source>
</evidence>
<keyword evidence="3" id="KW-0547">Nucleotide-binding</keyword>
<evidence type="ECO:0000256" key="1">
    <source>
        <dbReference type="ARBA" id="ARBA00006820"/>
    </source>
</evidence>
<organism evidence="7">
    <name type="scientific">Soboliphyme baturini</name>
    <dbReference type="NCBI Taxonomy" id="241478"/>
    <lineage>
        <taxon>Eukaryota</taxon>
        <taxon>Metazoa</taxon>
        <taxon>Ecdysozoa</taxon>
        <taxon>Nematoda</taxon>
        <taxon>Enoplea</taxon>
        <taxon>Dorylaimia</taxon>
        <taxon>Dioctophymatida</taxon>
        <taxon>Dioctophymatoidea</taxon>
        <taxon>Soboliphymatidae</taxon>
        <taxon>Soboliphyme</taxon>
    </lineage>
</organism>
<evidence type="ECO:0000256" key="2">
    <source>
        <dbReference type="ARBA" id="ARBA00022598"/>
    </source>
</evidence>
<dbReference type="OrthoDB" id="202825at2759"/>
<dbReference type="GO" id="GO:0036064">
    <property type="term" value="C:ciliary basal body"/>
    <property type="evidence" value="ECO:0007669"/>
    <property type="project" value="TreeGrafter"/>
</dbReference>
<dbReference type="GO" id="GO:0015631">
    <property type="term" value="F:tubulin binding"/>
    <property type="evidence" value="ECO:0007669"/>
    <property type="project" value="TreeGrafter"/>
</dbReference>
<reference evidence="5 6" key="2">
    <citation type="submission" date="2018-11" db="EMBL/GenBank/DDBJ databases">
        <authorList>
            <consortium name="Pathogen Informatics"/>
        </authorList>
    </citation>
    <scope>NUCLEOTIDE SEQUENCE [LARGE SCALE GENOMIC DNA]</scope>
</reference>
<comment type="similarity">
    <text evidence="1">Belongs to the tubulin--tyrosine ligase family.</text>
</comment>
<protein>
    <submittedName>
        <fullName evidence="7">Tubulin polyglutamylase TTLL4</fullName>
    </submittedName>
</protein>
<evidence type="ECO:0000313" key="5">
    <source>
        <dbReference type="EMBL" id="VDP39270.1"/>
    </source>
</evidence>
<dbReference type="GO" id="GO:0070740">
    <property type="term" value="F:tubulin-glutamic acid ligase activity"/>
    <property type="evidence" value="ECO:0007669"/>
    <property type="project" value="TreeGrafter"/>
</dbReference>
<dbReference type="AlphaFoldDB" id="A0A183J645"/>
<dbReference type="InterPro" id="IPR004344">
    <property type="entry name" value="TTL/TTLL_fam"/>
</dbReference>
<proteinExistence type="inferred from homology"/>
<dbReference type="PANTHER" id="PTHR12241">
    <property type="entry name" value="TUBULIN POLYGLUTAMYLASE"/>
    <property type="match status" value="1"/>
</dbReference>
<dbReference type="GO" id="GO:0005524">
    <property type="term" value="F:ATP binding"/>
    <property type="evidence" value="ECO:0007669"/>
    <property type="project" value="UniProtKB-KW"/>
</dbReference>
<gene>
    <name evidence="5" type="ORF">SBAD_LOCUS11343</name>
</gene>
<dbReference type="Pfam" id="PF03133">
    <property type="entry name" value="TTL"/>
    <property type="match status" value="2"/>
</dbReference>
<dbReference type="PROSITE" id="PS51221">
    <property type="entry name" value="TTL"/>
    <property type="match status" value="1"/>
</dbReference>
<keyword evidence="2" id="KW-0436">Ligase</keyword>
<dbReference type="SUPFAM" id="SSF56059">
    <property type="entry name" value="Glutathione synthetase ATP-binding domain-like"/>
    <property type="match status" value="1"/>
</dbReference>
<dbReference type="EMBL" id="UZAM01015485">
    <property type="protein sequence ID" value="VDP39270.1"/>
    <property type="molecule type" value="Genomic_DNA"/>
</dbReference>
<evidence type="ECO:0000256" key="4">
    <source>
        <dbReference type="ARBA" id="ARBA00022840"/>
    </source>
</evidence>
<evidence type="ECO:0000256" key="3">
    <source>
        <dbReference type="ARBA" id="ARBA00022741"/>
    </source>
</evidence>
<evidence type="ECO:0000313" key="6">
    <source>
        <dbReference type="Proteomes" id="UP000270296"/>
    </source>
</evidence>
<dbReference type="WBParaSite" id="SBAD_0001172801-mRNA-1">
    <property type="protein sequence ID" value="SBAD_0001172801-mRNA-1"/>
    <property type="gene ID" value="SBAD_0001172801"/>
</dbReference>
<sequence>MEIVRDENMVAQKYISRPLLIDGCKFDLRIYAYVTSLNPLRIYLFDDGIVRFASSSYSDNLDSLSNQYIHLTNYSINKNASLNQGSTNIGLKWSLRQLWNYLAEKGWDVPKVMERIVDLVIKTFIWQVSSLRKFTALLWCFELVDLIFIVLESGFCEPPMSQFVVKFTSLPSICHELFGFDVILDSDLKPWLVEVNISPSMQCNSPVDYTVKEPLITDVLNLSGIQVPPPNAFKSARKSILQVSLYENLDCRFLDFRIKPRFHLLGDKDKIKSSLFLEKYLRTAVEVDPSILSDLTPSDLRVLIDTEDELDRRGRFQRVFPAPLSSKYLRYCDPPRYYNLLLDEWTRRFSEDRESGIFIE</sequence>
<dbReference type="GO" id="GO:0000226">
    <property type="term" value="P:microtubule cytoskeleton organization"/>
    <property type="evidence" value="ECO:0007669"/>
    <property type="project" value="TreeGrafter"/>
</dbReference>
<dbReference type="PANTHER" id="PTHR12241:SF162">
    <property type="entry name" value="TUBULIN MONOGLUTAMYLASE TTLL4"/>
    <property type="match status" value="1"/>
</dbReference>
<keyword evidence="4" id="KW-0067">ATP-binding</keyword>
<dbReference type="Proteomes" id="UP000270296">
    <property type="component" value="Unassembled WGS sequence"/>
</dbReference>
<name>A0A183J645_9BILA</name>
<reference evidence="7" key="1">
    <citation type="submission" date="2016-06" db="UniProtKB">
        <authorList>
            <consortium name="WormBaseParasite"/>
        </authorList>
    </citation>
    <scope>IDENTIFICATION</scope>
</reference>
<dbReference type="Gene3D" id="3.30.470.20">
    <property type="entry name" value="ATP-grasp fold, B domain"/>
    <property type="match status" value="1"/>
</dbReference>